<protein>
    <submittedName>
        <fullName evidence="2">Uncharacterized protein</fullName>
    </submittedName>
</protein>
<feature type="compositionally biased region" description="Basic and acidic residues" evidence="1">
    <location>
        <begin position="134"/>
        <end position="145"/>
    </location>
</feature>
<dbReference type="eggNOG" id="ENOG502TFWV">
    <property type="taxonomic scope" value="Eukaryota"/>
</dbReference>
<evidence type="ECO:0000313" key="4">
    <source>
        <dbReference type="Proteomes" id="UP000002499"/>
    </source>
</evidence>
<feature type="compositionally biased region" description="Acidic residues" evidence="1">
    <location>
        <begin position="433"/>
        <end position="453"/>
    </location>
</feature>
<evidence type="ECO:0000313" key="2">
    <source>
        <dbReference type="EMBL" id="EFY88882.1"/>
    </source>
</evidence>
<dbReference type="OMA" id="GICAMEL"/>
<keyword evidence="4" id="KW-1185">Reference proteome</keyword>
<dbReference type="EMBL" id="GL698506">
    <property type="protein sequence ID" value="EFY88884.1"/>
    <property type="molecule type" value="Genomic_DNA"/>
</dbReference>
<feature type="region of interest" description="Disordered" evidence="1">
    <location>
        <begin position="128"/>
        <end position="148"/>
    </location>
</feature>
<dbReference type="HOGENOM" id="CLU_051243_0_0_1"/>
<sequence>MSLKTYSAQTPADLKELSSRHDGLTVILQLTSKQLMSSASNWTRLHLLVYRLITGSETSFLEPFEGDHNDACPICQLSKELPTQQIDLLMLRSLLEDITPSELLQPESKLLQSPWGYLKVALAQASHTSVTDAPKPREERKKPPVEKYGSYTNSWTAILGSSSPLGPSSSEYEMEFEDVDEDENEARQSIPEDISVHLAIAIIRCVLLCLKQPGEQEEVRARVERIKVQATIAGFDGIMFEDDAGMSFYCRQNYGWKLVHPFITMVEAKRAFKYIRKDTQSGRSSPMVPDNVLAQYLAQAVLAWQANPSLLHKGFGATALELLWVTHSLLTSYSVFLMAVVNTFVQFIYFTFGSDYREYIEATTAEEQLRVVNDPEKDTFVYMARTKWYDLRMSEGRRLTACTLLTRLRQILPKLQATREGAMPSPRTHTLESDSDDLMYSDNDFNDGNDSSE</sequence>
<dbReference type="Proteomes" id="UP000002499">
    <property type="component" value="Unassembled WGS sequence"/>
</dbReference>
<feature type="region of interest" description="Disordered" evidence="1">
    <location>
        <begin position="419"/>
        <end position="453"/>
    </location>
</feature>
<reference evidence="2 4" key="1">
    <citation type="journal article" date="2011" name="PLoS Genet.">
        <title>Genome sequencing and comparative transcriptomics of the model entomopathogenic fungi Metarhizium anisopliae and M. acridum.</title>
        <authorList>
            <person name="Gao Q."/>
            <person name="Jin K."/>
            <person name="Ying S.H."/>
            <person name="Zhang Y."/>
            <person name="Xiao G."/>
            <person name="Shang Y."/>
            <person name="Duan Z."/>
            <person name="Hu X."/>
            <person name="Xie X.Q."/>
            <person name="Zhou G."/>
            <person name="Peng G."/>
            <person name="Luo Z."/>
            <person name="Huang W."/>
            <person name="Wang B."/>
            <person name="Fang W."/>
            <person name="Wang S."/>
            <person name="Zhong Y."/>
            <person name="Ma L.J."/>
            <person name="St Leger R.J."/>
            <person name="Zhao G.P."/>
            <person name="Pei Y."/>
            <person name="Feng M.G."/>
            <person name="Xia Y."/>
            <person name="Wang C."/>
        </authorList>
    </citation>
    <scope>NUCLEOTIDE SEQUENCE [LARGE SCALE GENOMIC DNA]</scope>
    <source>
        <strain evidence="2 4">CQMa 102</strain>
    </source>
</reference>
<gene>
    <name evidence="2" type="ORF">MAC_05147</name>
    <name evidence="3" type="ORF">MAC_05149</name>
</gene>
<evidence type="ECO:0000256" key="1">
    <source>
        <dbReference type="SAM" id="MobiDB-lite"/>
    </source>
</evidence>
<proteinExistence type="predicted"/>
<evidence type="ECO:0000313" key="3">
    <source>
        <dbReference type="EMBL" id="EFY88884.1"/>
    </source>
</evidence>
<dbReference type="EMBL" id="GL698506">
    <property type="protein sequence ID" value="EFY88882.1"/>
    <property type="molecule type" value="Genomic_DNA"/>
</dbReference>
<accession>E9E5J9</accession>
<name>E9E5J9_METAQ</name>
<organism evidence="4">
    <name type="scientific">Metarhizium acridum (strain CQMa 102)</name>
    <dbReference type="NCBI Taxonomy" id="655827"/>
    <lineage>
        <taxon>Eukaryota</taxon>
        <taxon>Fungi</taxon>
        <taxon>Dikarya</taxon>
        <taxon>Ascomycota</taxon>
        <taxon>Pezizomycotina</taxon>
        <taxon>Sordariomycetes</taxon>
        <taxon>Hypocreomycetidae</taxon>
        <taxon>Hypocreales</taxon>
        <taxon>Clavicipitaceae</taxon>
        <taxon>Metarhizium</taxon>
    </lineage>
</organism>
<dbReference type="AlphaFoldDB" id="E9E5J9"/>
<dbReference type="OrthoDB" id="4961458at2759"/>